<dbReference type="PANTHER" id="PTHR11477">
    <property type="entry name" value="TRANSCRIPTION FACTOR S-II ZINC FINGER DOMAIN-CONTAINING PROTEIN"/>
    <property type="match status" value="1"/>
</dbReference>
<dbReference type="Gene3D" id="1.10.472.30">
    <property type="entry name" value="Transcription elongation factor S-II, central domain"/>
    <property type="match status" value="1"/>
</dbReference>
<protein>
    <recommendedName>
        <fullName evidence="2">TFIIS central domain-containing protein</fullName>
    </recommendedName>
</protein>
<feature type="region of interest" description="Disordered" evidence="1">
    <location>
        <begin position="938"/>
        <end position="968"/>
    </location>
</feature>
<evidence type="ECO:0000256" key="1">
    <source>
        <dbReference type="SAM" id="MobiDB-lite"/>
    </source>
</evidence>
<feature type="compositionally biased region" description="Polar residues" evidence="1">
    <location>
        <begin position="409"/>
        <end position="420"/>
    </location>
</feature>
<gene>
    <name evidence="3" type="ORF">R1sor_000989</name>
</gene>
<feature type="compositionally biased region" description="Polar residues" evidence="1">
    <location>
        <begin position="1056"/>
        <end position="1080"/>
    </location>
</feature>
<organism evidence="3 4">
    <name type="scientific">Riccia sorocarpa</name>
    <dbReference type="NCBI Taxonomy" id="122646"/>
    <lineage>
        <taxon>Eukaryota</taxon>
        <taxon>Viridiplantae</taxon>
        <taxon>Streptophyta</taxon>
        <taxon>Embryophyta</taxon>
        <taxon>Marchantiophyta</taxon>
        <taxon>Marchantiopsida</taxon>
        <taxon>Marchantiidae</taxon>
        <taxon>Marchantiales</taxon>
        <taxon>Ricciaceae</taxon>
        <taxon>Riccia</taxon>
    </lineage>
</organism>
<dbReference type="Pfam" id="PF07744">
    <property type="entry name" value="SPOC"/>
    <property type="match status" value="1"/>
</dbReference>
<feature type="region of interest" description="Disordered" evidence="1">
    <location>
        <begin position="1036"/>
        <end position="1183"/>
    </location>
</feature>
<feature type="region of interest" description="Disordered" evidence="1">
    <location>
        <begin position="649"/>
        <end position="723"/>
    </location>
</feature>
<feature type="compositionally biased region" description="Basic and acidic residues" evidence="1">
    <location>
        <begin position="367"/>
        <end position="378"/>
    </location>
</feature>
<sequence length="1183" mass="129797">MFAMGSDSVLSLTFPVEQVMVMKQPYVNLSEVKAPPDVKPHRQTVMLEDNKMALESPSPKTPPVRGDNETIRKKLRESLVAALEMVVGKQVVKSVLGVGKESAEEEREGKSSPSVEVKSQGEGEVLPVEENQSATLTSANEGVGNAAKVEDVEGDLQVAAGSIALADDKAVVAPGESHDEVLESPSKKAKSCEEDGIQVAEETKGGLQLMEQVTRVAWDIEENLFLAMGGVNKKYKEKARSLLFNLKDKSNPELRARVFSGEIAPQVLARMTGEQLASKELSQWRTAKAEAFASMVVLTDADVDPRRIVKKTHKGEFQVMTEQPEASVDVIEPPTYSFPAIVKKGSEDGGKVDQSPNNGAKSSDLTKSQEDKHLDRSIEGGGAGDGAQLDLPTIMSLDEYIDTREEAPSQKSESSLGTENGKNESKTNGVKEINILRTPTGSPTNLHTTVKITKNPSAKNTEGNSNAVSLYKKRERESSSLLWEGSVQLSATRLAPVDGFLKSGERLELKDWPKSVEIKGRVRLSALDKFLQDLQLSRSRTVTVLSLCPSDRQGADFKQAQAYLKEIRSVVLEWKLSESLLGVGRWNSKELSEVVRSFRTVEVARRSFPEVRNCFVLFITLAVEKFYSDIKESGTLVVVTSRGDSSATRDLSLHREWPPPSGHLSSPTGVPASTVSENGPCAMRESLPHQSVELDDGPPGFLPRPSSSFPLGRPAVNNADTKGSVPVFQPPYLGGMCGPASGLPDRAGETVEAPPGFWRSPAVKAPVASHGLHTSSLDDDDDDLPEFNFESEGVMVPQTTGNVLPNQSQFVPTQIPCSVSYQAPVTFMNVQSNDSSVKFPGHALTSPVEFQPVATGLPPPRHVTVQESFVARPPLLPNPILDGWKSGDIRREVVEPILHHELPRPMPPNPDPRGLMRAGREVMVHRGEDFHHYGLDAQRGSAPAQEQRNDAGTPGSAGLTPGRTFYGDGVRESLTTATRNDLPEWGSPSVPTVQSVQHASFPTTLSYESPVHIRQQQHPPQVQIAVQHTVLKSNNVPSWVRGPVPQQQESRYDYSRQVQVANTSTNKWQPNLSQSLNGRSSYPPRKVEHREKESIVEHNVKETDRRRGGRDRSRVRERSRERSLTPTPERERDRGPGKRRSRSRSSTPLKERSPQSKDSKSANDNASEQKETKAPRRERERDQ</sequence>
<feature type="region of interest" description="Disordered" evidence="1">
    <location>
        <begin position="341"/>
        <end position="392"/>
    </location>
</feature>
<feature type="domain" description="TFIIS central" evidence="2">
    <location>
        <begin position="188"/>
        <end position="304"/>
    </location>
</feature>
<comment type="caution">
    <text evidence="3">The sequence shown here is derived from an EMBL/GenBank/DDBJ whole genome shotgun (WGS) entry which is preliminary data.</text>
</comment>
<dbReference type="SMART" id="SM00510">
    <property type="entry name" value="TFS2M"/>
    <property type="match status" value="1"/>
</dbReference>
<reference evidence="3 4" key="1">
    <citation type="submission" date="2024-09" db="EMBL/GenBank/DDBJ databases">
        <title>Chromosome-scale assembly of Riccia sorocarpa.</title>
        <authorList>
            <person name="Paukszto L."/>
        </authorList>
    </citation>
    <scope>NUCLEOTIDE SEQUENCE [LARGE SCALE GENOMIC DNA]</scope>
    <source>
        <strain evidence="3">LP-2024</strain>
        <tissue evidence="3">Aerial parts of the thallus</tissue>
    </source>
</reference>
<feature type="region of interest" description="Disordered" evidence="1">
    <location>
        <begin position="404"/>
        <end position="448"/>
    </location>
</feature>
<dbReference type="SUPFAM" id="SSF46942">
    <property type="entry name" value="Elongation factor TFIIS domain 2"/>
    <property type="match status" value="1"/>
</dbReference>
<accession>A0ABD3GUN7</accession>
<feature type="compositionally biased region" description="Polar residues" evidence="1">
    <location>
        <begin position="354"/>
        <end position="366"/>
    </location>
</feature>
<dbReference type="InterPro" id="IPR036575">
    <property type="entry name" value="TFIIS_cen_dom_sf"/>
</dbReference>
<feature type="region of interest" description="Disordered" evidence="1">
    <location>
        <begin position="99"/>
        <end position="130"/>
    </location>
</feature>
<name>A0ABD3GUN7_9MARC</name>
<dbReference type="Proteomes" id="UP001633002">
    <property type="component" value="Unassembled WGS sequence"/>
</dbReference>
<dbReference type="PANTHER" id="PTHR11477:SF20">
    <property type="entry name" value="SPOC DOMAIN _ TRANSCRIPTION ELONGATION FACTOR S-II PROTEIN"/>
    <property type="match status" value="1"/>
</dbReference>
<dbReference type="PROSITE" id="PS51321">
    <property type="entry name" value="TFIIS_CENTRAL"/>
    <property type="match status" value="1"/>
</dbReference>
<dbReference type="Pfam" id="PF07500">
    <property type="entry name" value="TFIIS_M"/>
    <property type="match status" value="1"/>
</dbReference>
<evidence type="ECO:0000313" key="3">
    <source>
        <dbReference type="EMBL" id="KAL3682967.1"/>
    </source>
</evidence>
<keyword evidence="4" id="KW-1185">Reference proteome</keyword>
<dbReference type="InterPro" id="IPR012921">
    <property type="entry name" value="SPOC_C"/>
</dbReference>
<feature type="compositionally biased region" description="Polar residues" evidence="1">
    <location>
        <begin position="437"/>
        <end position="448"/>
    </location>
</feature>
<feature type="compositionally biased region" description="Basic and acidic residues" evidence="1">
    <location>
        <begin position="1085"/>
        <end position="1136"/>
    </location>
</feature>
<feature type="compositionally biased region" description="Polar residues" evidence="1">
    <location>
        <begin position="663"/>
        <end position="677"/>
    </location>
</feature>
<feature type="region of interest" description="Disordered" evidence="1">
    <location>
        <begin position="174"/>
        <end position="193"/>
    </location>
</feature>
<evidence type="ECO:0000259" key="2">
    <source>
        <dbReference type="PROSITE" id="PS51321"/>
    </source>
</evidence>
<feature type="region of interest" description="Disordered" evidence="1">
    <location>
        <begin position="739"/>
        <end position="758"/>
    </location>
</feature>
<dbReference type="EMBL" id="JBJQOH010000006">
    <property type="protein sequence ID" value="KAL3682967.1"/>
    <property type="molecule type" value="Genomic_DNA"/>
</dbReference>
<evidence type="ECO:0000313" key="4">
    <source>
        <dbReference type="Proteomes" id="UP001633002"/>
    </source>
</evidence>
<proteinExistence type="predicted"/>
<dbReference type="AlphaFoldDB" id="A0ABD3GUN7"/>
<feature type="compositionally biased region" description="Basic and acidic residues" evidence="1">
    <location>
        <begin position="1149"/>
        <end position="1183"/>
    </location>
</feature>
<dbReference type="InterPro" id="IPR003618">
    <property type="entry name" value="TFIIS_cen_dom"/>
</dbReference>